<proteinExistence type="predicted"/>
<dbReference type="InterPro" id="IPR015422">
    <property type="entry name" value="PyrdxlP-dep_Trfase_small"/>
</dbReference>
<gene>
    <name evidence="1" type="ORF">MCOL2_18244</name>
</gene>
<dbReference type="Proteomes" id="UP000019241">
    <property type="component" value="Unassembled WGS sequence"/>
</dbReference>
<evidence type="ECO:0000313" key="2">
    <source>
        <dbReference type="Proteomes" id="UP000019241"/>
    </source>
</evidence>
<keyword evidence="1" id="KW-0808">Transferase</keyword>
<organism evidence="1 2">
    <name type="scientific">Listeria fleischmannii FSL S10-1203</name>
    <dbReference type="NCBI Taxonomy" id="1265822"/>
    <lineage>
        <taxon>Bacteria</taxon>
        <taxon>Bacillati</taxon>
        <taxon>Bacillota</taxon>
        <taxon>Bacilli</taxon>
        <taxon>Bacillales</taxon>
        <taxon>Listeriaceae</taxon>
        <taxon>Listeria</taxon>
    </lineage>
</organism>
<dbReference type="InterPro" id="IPR015424">
    <property type="entry name" value="PyrdxlP-dep_Trfase"/>
</dbReference>
<protein>
    <submittedName>
        <fullName evidence="1">2-amino-3-ketobutyrate coenzyme A ligase</fullName>
        <ecNumber evidence="1">2.3.1.29</ecNumber>
    </submittedName>
</protein>
<dbReference type="Gene3D" id="3.40.640.10">
    <property type="entry name" value="Type I PLP-dependent aspartate aminotransferase-like (Major domain)"/>
    <property type="match status" value="1"/>
</dbReference>
<evidence type="ECO:0000313" key="1">
    <source>
        <dbReference type="EMBL" id="EUJ47491.1"/>
    </source>
</evidence>
<keyword evidence="1" id="KW-0012">Acyltransferase</keyword>
<reference evidence="1 2" key="1">
    <citation type="submission" date="2012-12" db="EMBL/GenBank/DDBJ databases">
        <title>Novel taxa of Listeriaceae from agricultural environments in the United States.</title>
        <authorList>
            <person name="den Bakker H.C."/>
            <person name="Allred A."/>
            <person name="Warchocki S."/>
            <person name="Wright E.M."/>
            <person name="Burrell A."/>
            <person name="Nightingale K.K."/>
            <person name="Kephart D."/>
            <person name="Wiedmann M."/>
        </authorList>
    </citation>
    <scope>NUCLEOTIDE SEQUENCE [LARGE SCALE GENOMIC DNA]</scope>
    <source>
        <strain evidence="1 2">FSL S10-1203</strain>
    </source>
</reference>
<dbReference type="EC" id="2.3.1.29" evidence="1"/>
<name>W7DDX9_9LIST</name>
<accession>W7DDX9</accession>
<dbReference type="GO" id="GO:0008890">
    <property type="term" value="F:glycine C-acetyltransferase activity"/>
    <property type="evidence" value="ECO:0007669"/>
    <property type="project" value="UniProtKB-EC"/>
</dbReference>
<dbReference type="InterPro" id="IPR015421">
    <property type="entry name" value="PyrdxlP-dep_Trfase_major"/>
</dbReference>
<keyword evidence="1" id="KW-0436">Ligase</keyword>
<dbReference type="PROSITE" id="PS51257">
    <property type="entry name" value="PROKAR_LIPOPROTEIN"/>
    <property type="match status" value="1"/>
</dbReference>
<comment type="caution">
    <text evidence="1">The sequence shown here is derived from an EMBL/GenBank/DDBJ whole genome shotgun (WGS) entry which is preliminary data.</text>
</comment>
<sequence length="81" mass="9496">MQVQKKLIDWLKVRARPFLFSTSLTPGAAAACIEAIDIMESDPLTMEKLWENGHYLKAGLKKFRVRHWPLGNTYHTLHYRR</sequence>
<dbReference type="SUPFAM" id="SSF53383">
    <property type="entry name" value="PLP-dependent transferases"/>
    <property type="match status" value="1"/>
</dbReference>
<dbReference type="GO" id="GO:0016874">
    <property type="term" value="F:ligase activity"/>
    <property type="evidence" value="ECO:0007669"/>
    <property type="project" value="UniProtKB-KW"/>
</dbReference>
<dbReference type="Gene3D" id="3.90.1150.10">
    <property type="entry name" value="Aspartate Aminotransferase, domain 1"/>
    <property type="match status" value="1"/>
</dbReference>
<dbReference type="AlphaFoldDB" id="W7DDX9"/>
<dbReference type="EMBL" id="AODM01000068">
    <property type="protein sequence ID" value="EUJ47491.1"/>
    <property type="molecule type" value="Genomic_DNA"/>
</dbReference>
<dbReference type="PATRIC" id="fig|1265822.4.peg.3717"/>